<accession>A0ABS1L4W7</accession>
<protein>
    <submittedName>
        <fullName evidence="1">Uncharacterized protein</fullName>
    </submittedName>
</protein>
<proteinExistence type="predicted"/>
<sequence>MDLGVLLSNYPRLFHMAEAGSWEAIQRIGLKTTAQLVHECTVDSTIANQILHERRSHGFRLQHPVVGDVVIRDQGPLKLHNLEPSLIDVTVAEWLHILNSRVFFWLDERRLNRLLQARLYRDIPHDVLVIDTERLVATHLAKVRLSPMNTGATIFPGAPARGTQTFTAIDAFPFQERRKGRALEDVVVELSVLDGVPDVAEYVIEVQRRVGSEIRDVIYQRNSRGRFRHS</sequence>
<organism evidence="1 2">
    <name type="scientific">Nocardioides baculatus</name>
    <dbReference type="NCBI Taxonomy" id="2801337"/>
    <lineage>
        <taxon>Bacteria</taxon>
        <taxon>Bacillati</taxon>
        <taxon>Actinomycetota</taxon>
        <taxon>Actinomycetes</taxon>
        <taxon>Propionibacteriales</taxon>
        <taxon>Nocardioidaceae</taxon>
        <taxon>Nocardioides</taxon>
    </lineage>
</organism>
<dbReference type="Pfam" id="PF22531">
    <property type="entry name" value="DUF7002"/>
    <property type="match status" value="1"/>
</dbReference>
<name>A0ABS1L4W7_9ACTN</name>
<evidence type="ECO:0000313" key="1">
    <source>
        <dbReference type="EMBL" id="MBL0746730.1"/>
    </source>
</evidence>
<comment type="caution">
    <text evidence="1">The sequence shown here is derived from an EMBL/GenBank/DDBJ whole genome shotgun (WGS) entry which is preliminary data.</text>
</comment>
<keyword evidence="2" id="KW-1185">Reference proteome</keyword>
<dbReference type="InterPro" id="IPR054271">
    <property type="entry name" value="DUF7002"/>
</dbReference>
<evidence type="ECO:0000313" key="2">
    <source>
        <dbReference type="Proteomes" id="UP000636918"/>
    </source>
</evidence>
<dbReference type="EMBL" id="JAERSG010000001">
    <property type="protein sequence ID" value="MBL0746730.1"/>
    <property type="molecule type" value="Genomic_DNA"/>
</dbReference>
<gene>
    <name evidence="1" type="ORF">JI751_03840</name>
</gene>
<dbReference type="RefSeq" id="WP_201933558.1">
    <property type="nucleotide sequence ID" value="NZ_JAERSG010000001.1"/>
</dbReference>
<reference evidence="1 2" key="1">
    <citation type="submission" date="2021-01" db="EMBL/GenBank/DDBJ databases">
        <title>Genome seq and assembly of Nocardiodes sp. G10.</title>
        <authorList>
            <person name="Chhetri G."/>
        </authorList>
    </citation>
    <scope>NUCLEOTIDE SEQUENCE [LARGE SCALE GENOMIC DNA]</scope>
    <source>
        <strain evidence="1 2">G10</strain>
    </source>
</reference>
<dbReference type="Proteomes" id="UP000636918">
    <property type="component" value="Unassembled WGS sequence"/>
</dbReference>